<dbReference type="Gene3D" id="3.10.150.10">
    <property type="entry name" value="DNA Polymerase III, subunit A, domain 2"/>
    <property type="match status" value="2"/>
</dbReference>
<evidence type="ECO:0000259" key="9">
    <source>
        <dbReference type="Pfam" id="PF02747"/>
    </source>
</evidence>
<comment type="similarity">
    <text evidence="2 7">Belongs to the PCNA family.</text>
</comment>
<dbReference type="Pfam" id="PF02747">
    <property type="entry name" value="PCNA_C"/>
    <property type="match status" value="1"/>
</dbReference>
<dbReference type="OMA" id="EMKLINM"/>
<dbReference type="GO" id="GO:0003677">
    <property type="term" value="F:DNA binding"/>
    <property type="evidence" value="ECO:0007669"/>
    <property type="project" value="UniProtKB-KW"/>
</dbReference>
<dbReference type="Proteomes" id="UP000694845">
    <property type="component" value="Unplaced"/>
</dbReference>
<dbReference type="InterPro" id="IPR022648">
    <property type="entry name" value="Pr_cel_nuc_antig_N"/>
</dbReference>
<dbReference type="HAMAP" id="MF_00317">
    <property type="entry name" value="DNApol_clamp_arch"/>
    <property type="match status" value="1"/>
</dbReference>
<dbReference type="GeneID" id="110991095"/>
<dbReference type="PRINTS" id="PR00339">
    <property type="entry name" value="PCNACYCLIN"/>
</dbReference>
<evidence type="ECO:0000313" key="11">
    <source>
        <dbReference type="RefSeq" id="XP_022111957.1"/>
    </source>
</evidence>
<dbReference type="InterPro" id="IPR022649">
    <property type="entry name" value="Pr_cel_nuc_antig_C"/>
</dbReference>
<evidence type="ECO:0000256" key="7">
    <source>
        <dbReference type="RuleBase" id="RU003671"/>
    </source>
</evidence>
<comment type="subcellular location">
    <subcellularLocation>
        <location evidence="1 6">Nucleus</location>
    </subcellularLocation>
</comment>
<dbReference type="PANTHER" id="PTHR11352:SF0">
    <property type="entry name" value="PROLIFERATING CELL NUCLEAR ANTIGEN"/>
    <property type="match status" value="1"/>
</dbReference>
<keyword evidence="10" id="KW-1185">Reference proteome</keyword>
<proteinExistence type="inferred from homology"/>
<evidence type="ECO:0000256" key="2">
    <source>
        <dbReference type="ARBA" id="ARBA00010462"/>
    </source>
</evidence>
<reference evidence="11" key="1">
    <citation type="submission" date="2025-08" db="UniProtKB">
        <authorList>
            <consortium name="RefSeq"/>
        </authorList>
    </citation>
    <scope>IDENTIFICATION</scope>
</reference>
<feature type="domain" description="Proliferating cell nuclear antigen PCNA N-terminal" evidence="8">
    <location>
        <begin position="1"/>
        <end position="125"/>
    </location>
</feature>
<dbReference type="GO" id="GO:0043626">
    <property type="term" value="C:PCNA complex"/>
    <property type="evidence" value="ECO:0007669"/>
    <property type="project" value="TreeGrafter"/>
</dbReference>
<dbReference type="OrthoDB" id="534348at2759"/>
<dbReference type="RefSeq" id="XP_022111957.1">
    <property type="nucleotide sequence ID" value="XM_022256265.1"/>
</dbReference>
<dbReference type="GO" id="GO:0030337">
    <property type="term" value="F:DNA polymerase processivity factor activity"/>
    <property type="evidence" value="ECO:0007669"/>
    <property type="project" value="InterPro"/>
</dbReference>
<dbReference type="FunFam" id="3.10.150.10:FF:000008">
    <property type="entry name" value="Proliferating cell nuclear antigen"/>
    <property type="match status" value="1"/>
</dbReference>
<keyword evidence="3 7" id="KW-0235">DNA replication</keyword>
<dbReference type="GO" id="GO:0006298">
    <property type="term" value="P:mismatch repair"/>
    <property type="evidence" value="ECO:0007669"/>
    <property type="project" value="TreeGrafter"/>
</dbReference>
<dbReference type="PANTHER" id="PTHR11352">
    <property type="entry name" value="PROLIFERATING CELL NUCLEAR ANTIGEN"/>
    <property type="match status" value="1"/>
</dbReference>
<evidence type="ECO:0000259" key="8">
    <source>
        <dbReference type="Pfam" id="PF00705"/>
    </source>
</evidence>
<dbReference type="InterPro" id="IPR046938">
    <property type="entry name" value="DNA_clamp_sf"/>
</dbReference>
<keyword evidence="4 7" id="KW-0238">DNA-binding</keyword>
<dbReference type="GO" id="GO:0006272">
    <property type="term" value="P:leading strand elongation"/>
    <property type="evidence" value="ECO:0007669"/>
    <property type="project" value="TreeGrafter"/>
</dbReference>
<evidence type="ECO:0000256" key="6">
    <source>
        <dbReference type="RuleBase" id="RU000641"/>
    </source>
</evidence>
<feature type="domain" description="Proliferating cell nuclear antigen PCNA C-terminal" evidence="9">
    <location>
        <begin position="129"/>
        <end position="256"/>
    </location>
</feature>
<dbReference type="Pfam" id="PF00705">
    <property type="entry name" value="PCNA_N"/>
    <property type="match status" value="1"/>
</dbReference>
<protein>
    <recommendedName>
        <fullName evidence="6">DNA sliding clamp PCNA</fullName>
    </recommendedName>
</protein>
<dbReference type="FunFam" id="3.10.150.10:FF:000006">
    <property type="entry name" value="Proliferating cell nuclear antigen"/>
    <property type="match status" value="1"/>
</dbReference>
<dbReference type="InterPro" id="IPR000730">
    <property type="entry name" value="Pr_cel_nuc_antig"/>
</dbReference>
<accession>A0A8B8A3K7</accession>
<dbReference type="CDD" id="cd00577">
    <property type="entry name" value="PCNA"/>
    <property type="match status" value="1"/>
</dbReference>
<dbReference type="NCBIfam" id="TIGR00590">
    <property type="entry name" value="pcna"/>
    <property type="match status" value="1"/>
</dbReference>
<evidence type="ECO:0000256" key="5">
    <source>
        <dbReference type="ARBA" id="ARBA00023242"/>
    </source>
</evidence>
<organism evidence="10 11">
    <name type="scientific">Acanthaster planci</name>
    <name type="common">Crown-of-thorns starfish</name>
    <dbReference type="NCBI Taxonomy" id="133434"/>
    <lineage>
        <taxon>Eukaryota</taxon>
        <taxon>Metazoa</taxon>
        <taxon>Echinodermata</taxon>
        <taxon>Eleutherozoa</taxon>
        <taxon>Asterozoa</taxon>
        <taxon>Asteroidea</taxon>
        <taxon>Valvatacea</taxon>
        <taxon>Valvatida</taxon>
        <taxon>Acanthasteridae</taxon>
        <taxon>Acanthaster</taxon>
    </lineage>
</organism>
<comment type="function">
    <text evidence="6">This protein is an auxiliary protein of DNA polymerase delta and is involved in the control of eukaryotic DNA replication by increasing the polymerase's processivity during elongation of the leading strand.</text>
</comment>
<dbReference type="GO" id="GO:0019985">
    <property type="term" value="P:translesion synthesis"/>
    <property type="evidence" value="ECO:0007669"/>
    <property type="project" value="TreeGrafter"/>
</dbReference>
<keyword evidence="5 6" id="KW-0539">Nucleus</keyword>
<evidence type="ECO:0000256" key="1">
    <source>
        <dbReference type="ARBA" id="ARBA00004123"/>
    </source>
</evidence>
<dbReference type="KEGG" id="aplc:110991095"/>
<evidence type="ECO:0000313" key="10">
    <source>
        <dbReference type="Proteomes" id="UP000694845"/>
    </source>
</evidence>
<sequence length="261" mass="29144">MFEAKMLQSSVLKKIIESLKDLFSDANFDCSSSGITLQDMDSSHVALCYLKLRSDEEGFEDYRCDRNITLGVNLVLMSKILKCAGNDDVITLRAEDEPNILTFIFDSKNGERVSKYDIKLMEIDSELLGIPDTEYSCVVKMPSHEFQRICSNLSQLGDSVTVDCHKEGVDFKVAGEQGSGAIKLKQNTTVDKEEDQVSVELNEAVTQSFALKFLCAFTKATSLSDTVSLSLTQDTPIVVEYPIAQHGYLRFYLAPKIEEEN</sequence>
<dbReference type="AlphaFoldDB" id="A0A8B8A3K7"/>
<gene>
    <name evidence="11" type="primary">LOC110991095</name>
</gene>
<name>A0A8B8A3K7_ACAPL</name>
<dbReference type="GO" id="GO:0006275">
    <property type="term" value="P:regulation of DNA replication"/>
    <property type="evidence" value="ECO:0007669"/>
    <property type="project" value="InterPro"/>
</dbReference>
<evidence type="ECO:0000256" key="3">
    <source>
        <dbReference type="ARBA" id="ARBA00022705"/>
    </source>
</evidence>
<evidence type="ECO:0000256" key="4">
    <source>
        <dbReference type="ARBA" id="ARBA00023125"/>
    </source>
</evidence>
<dbReference type="SUPFAM" id="SSF55979">
    <property type="entry name" value="DNA clamp"/>
    <property type="match status" value="2"/>
</dbReference>